<dbReference type="InterPro" id="IPR010260">
    <property type="entry name" value="AlpA"/>
</dbReference>
<evidence type="ECO:0000313" key="2">
    <source>
        <dbReference type="Proteomes" id="UP001557465"/>
    </source>
</evidence>
<keyword evidence="2" id="KW-1185">Reference proteome</keyword>
<protein>
    <submittedName>
        <fullName evidence="1">Helix-turn-helix transcriptional regulator</fullName>
    </submittedName>
</protein>
<dbReference type="Proteomes" id="UP001557465">
    <property type="component" value="Unassembled WGS sequence"/>
</dbReference>
<comment type="caution">
    <text evidence="1">The sequence shown here is derived from an EMBL/GenBank/DDBJ whole genome shotgun (WGS) entry which is preliminary data.</text>
</comment>
<proteinExistence type="predicted"/>
<name>A0ABV3TS57_9RHOB</name>
<dbReference type="Pfam" id="PF05930">
    <property type="entry name" value="Phage_AlpA"/>
    <property type="match status" value="1"/>
</dbReference>
<dbReference type="EMBL" id="JBFRYC010000021">
    <property type="protein sequence ID" value="MEX1663609.1"/>
    <property type="molecule type" value="Genomic_DNA"/>
</dbReference>
<accession>A0ABV3TS57</accession>
<dbReference type="RefSeq" id="WP_368393113.1">
    <property type="nucleotide sequence ID" value="NZ_JBFRYC010000021.1"/>
</dbReference>
<reference evidence="1 2" key="1">
    <citation type="journal article" date="2011" name="Int. J. Syst. Evol. Microbiol.">
        <title>Zhongshania antarctica gen. nov., sp. nov. and Zhongshania guokunii sp. nov., gammaproteobacteria respectively isolated from coastal attached (fast) ice and surface seawater of the Antarctic.</title>
        <authorList>
            <person name="Li H.J."/>
            <person name="Zhang X.Y."/>
            <person name="Chen C.X."/>
            <person name="Zhang Y.J."/>
            <person name="Gao Z.M."/>
            <person name="Yu Y."/>
            <person name="Chen X.L."/>
            <person name="Chen B."/>
            <person name="Zhang Y.Z."/>
        </authorList>
    </citation>
    <scope>NUCLEOTIDE SEQUENCE [LARGE SCALE GENOMIC DNA]</scope>
    <source>
        <strain evidence="1 2">15-R06ZXC-3</strain>
    </source>
</reference>
<gene>
    <name evidence="1" type="ORF">AB4874_18630</name>
</gene>
<organism evidence="1 2">
    <name type="scientific">Thioclava arctica</name>
    <dbReference type="NCBI Taxonomy" id="3238301"/>
    <lineage>
        <taxon>Bacteria</taxon>
        <taxon>Pseudomonadati</taxon>
        <taxon>Pseudomonadota</taxon>
        <taxon>Alphaproteobacteria</taxon>
        <taxon>Rhodobacterales</taxon>
        <taxon>Paracoccaceae</taxon>
        <taxon>Thioclava</taxon>
    </lineage>
</organism>
<evidence type="ECO:0000313" key="1">
    <source>
        <dbReference type="EMBL" id="MEX1663609.1"/>
    </source>
</evidence>
<sequence length="76" mass="8865">MMQSPPTNAAPLRLITKMDLMTLLSWSEASIDRRLREDPEFPAPLRLGPGSIRWRMDEVHTFIENLPRAHHWGEDE</sequence>